<reference evidence="1" key="1">
    <citation type="submission" date="2017-05" db="UniProtKB">
        <authorList>
            <consortium name="EnsemblMetazoa"/>
        </authorList>
    </citation>
    <scope>IDENTIFICATION</scope>
</reference>
<accession>A0A1X7TRM9</accession>
<organism evidence="1">
    <name type="scientific">Amphimedon queenslandica</name>
    <name type="common">Sponge</name>
    <dbReference type="NCBI Taxonomy" id="400682"/>
    <lineage>
        <taxon>Eukaryota</taxon>
        <taxon>Metazoa</taxon>
        <taxon>Porifera</taxon>
        <taxon>Demospongiae</taxon>
        <taxon>Heteroscleromorpha</taxon>
        <taxon>Haplosclerida</taxon>
        <taxon>Niphatidae</taxon>
        <taxon>Amphimedon</taxon>
    </lineage>
</organism>
<dbReference type="EnsemblMetazoa" id="Aqu2.1.17811_001">
    <property type="protein sequence ID" value="Aqu2.1.17811_001"/>
    <property type="gene ID" value="Aqu2.1.17811"/>
</dbReference>
<name>A0A1X7TRM9_AMPQE</name>
<protein>
    <submittedName>
        <fullName evidence="1">Uncharacterized protein</fullName>
    </submittedName>
</protein>
<dbReference type="InParanoid" id="A0A1X7TRM9"/>
<dbReference type="AlphaFoldDB" id="A0A1X7TRM9"/>
<evidence type="ECO:0000313" key="1">
    <source>
        <dbReference type="EnsemblMetazoa" id="Aqu2.1.17811_001"/>
    </source>
</evidence>
<proteinExistence type="predicted"/>
<sequence length="67" mass="7623">MIRERPYQNLNPTYIRGAGVVWPSSALDKGHNIGNHGGALYEVRSLRPIYSGRPMRYKSNRQTHKVG</sequence>